<feature type="transmembrane region" description="Helical" evidence="6">
    <location>
        <begin position="379"/>
        <end position="397"/>
    </location>
</feature>
<comment type="subcellular location">
    <subcellularLocation>
        <location evidence="1">Membrane</location>
        <topology evidence="1">Multi-pass membrane protein</topology>
    </subcellularLocation>
</comment>
<feature type="transmembrane region" description="Helical" evidence="6">
    <location>
        <begin position="444"/>
        <end position="466"/>
    </location>
</feature>
<feature type="transmembrane region" description="Helical" evidence="6">
    <location>
        <begin position="263"/>
        <end position="284"/>
    </location>
</feature>
<feature type="domain" description="Thiol:disulfide interchange protein DsbD N-terminal" evidence="8">
    <location>
        <begin position="36"/>
        <end position="141"/>
    </location>
</feature>
<dbReference type="InterPro" id="IPR003834">
    <property type="entry name" value="Cyt_c_assmbl_TM_dom"/>
</dbReference>
<dbReference type="InterPro" id="IPR036929">
    <property type="entry name" value="DsbDN_sf"/>
</dbReference>
<reference evidence="9 10" key="1">
    <citation type="journal article" date="2012" name="J. Bacteriol.">
        <title>Genome Sequence of the Halotolerant Bacterium Imtechella halotolerans K1T.</title>
        <authorList>
            <person name="Kumar S."/>
            <person name="Vikram S."/>
            <person name="Subramanian S."/>
            <person name="Raghava G.P."/>
            <person name="Pinnaka A.K."/>
        </authorList>
    </citation>
    <scope>NUCLEOTIDE SEQUENCE [LARGE SCALE GENOMIC DNA]</scope>
    <source>
        <strain evidence="9 10">K1</strain>
    </source>
</reference>
<feature type="transmembrane region" description="Helical" evidence="6">
    <location>
        <begin position="305"/>
        <end position="331"/>
    </location>
</feature>
<dbReference type="eggNOG" id="COG4232">
    <property type="taxonomic scope" value="Bacteria"/>
</dbReference>
<evidence type="ECO:0000256" key="5">
    <source>
        <dbReference type="ARBA" id="ARBA00023136"/>
    </source>
</evidence>
<evidence type="ECO:0000259" key="8">
    <source>
        <dbReference type="Pfam" id="PF11412"/>
    </source>
</evidence>
<evidence type="ECO:0000256" key="6">
    <source>
        <dbReference type="SAM" id="Phobius"/>
    </source>
</evidence>
<accession>I0W7E6</accession>
<evidence type="ECO:0000256" key="1">
    <source>
        <dbReference type="ARBA" id="ARBA00004141"/>
    </source>
</evidence>
<dbReference type="Pfam" id="PF13899">
    <property type="entry name" value="Thioredoxin_7"/>
    <property type="match status" value="1"/>
</dbReference>
<dbReference type="SUPFAM" id="SSF52833">
    <property type="entry name" value="Thioredoxin-like"/>
    <property type="match status" value="1"/>
</dbReference>
<gene>
    <name evidence="9" type="ORF">W5A_12431</name>
</gene>
<sequence length="652" mass="72246">MLRNLLLIIVFSISLLSQAQIYDPVSWKTSIEKKDHETYLLSITATLEPEWKIYGLQVPKGGPLATEIQFELPNGITLEGNTTQPEIDSHWDPIFQMNITSFKNKVSFSQIIRTSLSSFDIPATISFMVCNDQNCLPPTQENLHFSFPNNLKNSNTSKTFTISSSNDETKNVTNTSIPKKDRGVWSLFFISFLSGFAALLTPCVFPMIPLTVSFFTKQSKTKAKGIQNAVAYGVSIILLYVLLGTIVTSIFGADALNALSTNVWFNLIFFSILILFAISFLGAFEIRLPQRWSNAADRQSQKKGIIGILGMALALAIVSFSCTGPIVGTLLVEAASKGGTAPIIGMLGFSLAIALPFSLFAIFPGWLQSLPKSGGWMQSVKITLGFLELALALKFLSNADMVLQLHLLERELFLALWIGIFLALTLYLFGILKFSNEAPSLGIGTGRALLATLVLSFTMYLIPGLWGAPIKLISGFPPPANYSESPQGIGPLSMNHNTSSWLPEGAVYGTHQLVTFKNYDEGLAYAKKIKKPILLDFTGYACVNCRKMEEKVWADPKVLKLLNESVVLISLYVDDKRELPIDEQYVSRATGKQIKTIGQKWSDFQISNYKANAQPLYVLLDLNEKIIHQPIAYTPEISTYYNWLLKGIQDFK</sequence>
<dbReference type="AlphaFoldDB" id="I0W7E6"/>
<feature type="transmembrane region" description="Helical" evidence="6">
    <location>
        <begin position="229"/>
        <end position="251"/>
    </location>
</feature>
<dbReference type="Proteomes" id="UP000005938">
    <property type="component" value="Unassembled WGS sequence"/>
</dbReference>
<organism evidence="9 10">
    <name type="scientific">Imtechella halotolerans K1</name>
    <dbReference type="NCBI Taxonomy" id="946077"/>
    <lineage>
        <taxon>Bacteria</taxon>
        <taxon>Pseudomonadati</taxon>
        <taxon>Bacteroidota</taxon>
        <taxon>Flavobacteriia</taxon>
        <taxon>Flavobacteriales</taxon>
        <taxon>Flavobacteriaceae</taxon>
        <taxon>Imtechella</taxon>
    </lineage>
</organism>
<keyword evidence="4 6" id="KW-1133">Transmembrane helix</keyword>
<dbReference type="GO" id="GO:0045454">
    <property type="term" value="P:cell redox homeostasis"/>
    <property type="evidence" value="ECO:0007669"/>
    <property type="project" value="TreeGrafter"/>
</dbReference>
<evidence type="ECO:0000259" key="7">
    <source>
        <dbReference type="Pfam" id="PF02683"/>
    </source>
</evidence>
<evidence type="ECO:0000256" key="3">
    <source>
        <dbReference type="ARBA" id="ARBA00022748"/>
    </source>
</evidence>
<feature type="transmembrane region" description="Helical" evidence="6">
    <location>
        <begin position="184"/>
        <end position="208"/>
    </location>
</feature>
<keyword evidence="3" id="KW-0201">Cytochrome c-type biogenesis</keyword>
<name>I0W7E6_9FLAO</name>
<dbReference type="PANTHER" id="PTHR32234">
    <property type="entry name" value="THIOL:DISULFIDE INTERCHANGE PROTEIN DSBD"/>
    <property type="match status" value="1"/>
</dbReference>
<dbReference type="GO" id="GO:0017004">
    <property type="term" value="P:cytochrome complex assembly"/>
    <property type="evidence" value="ECO:0007669"/>
    <property type="project" value="UniProtKB-KW"/>
</dbReference>
<dbReference type="PATRIC" id="fig|946077.3.peg.2511"/>
<dbReference type="PANTHER" id="PTHR32234:SF0">
    <property type="entry name" value="THIOL:DISULFIDE INTERCHANGE PROTEIN DSBD"/>
    <property type="match status" value="1"/>
</dbReference>
<keyword evidence="10" id="KW-1185">Reference proteome</keyword>
<dbReference type="Pfam" id="PF02683">
    <property type="entry name" value="DsbD_TM"/>
    <property type="match status" value="1"/>
</dbReference>
<dbReference type="OrthoDB" id="9811036at2"/>
<proteinExistence type="predicted"/>
<keyword evidence="2 6" id="KW-0812">Transmembrane</keyword>
<dbReference type="InterPro" id="IPR028250">
    <property type="entry name" value="DsbDN"/>
</dbReference>
<dbReference type="STRING" id="946077.W5A_12431"/>
<evidence type="ECO:0000256" key="2">
    <source>
        <dbReference type="ARBA" id="ARBA00022692"/>
    </source>
</evidence>
<feature type="transmembrane region" description="Helical" evidence="6">
    <location>
        <begin position="412"/>
        <end position="432"/>
    </location>
</feature>
<evidence type="ECO:0000256" key="4">
    <source>
        <dbReference type="ARBA" id="ARBA00022989"/>
    </source>
</evidence>
<dbReference type="EMBL" id="AJJU01000037">
    <property type="protein sequence ID" value="EID72312.1"/>
    <property type="molecule type" value="Genomic_DNA"/>
</dbReference>
<comment type="caution">
    <text evidence="9">The sequence shown here is derived from an EMBL/GenBank/DDBJ whole genome shotgun (WGS) entry which is preliminary data.</text>
</comment>
<evidence type="ECO:0000313" key="10">
    <source>
        <dbReference type="Proteomes" id="UP000005938"/>
    </source>
</evidence>
<evidence type="ECO:0000313" key="9">
    <source>
        <dbReference type="EMBL" id="EID72312.1"/>
    </source>
</evidence>
<protein>
    <submittedName>
        <fullName evidence="9">Cytochrome c biogenesis protein, transmembrane region</fullName>
    </submittedName>
</protein>
<feature type="transmembrane region" description="Helical" evidence="6">
    <location>
        <begin position="343"/>
        <end position="367"/>
    </location>
</feature>
<dbReference type="GO" id="GO:0016020">
    <property type="term" value="C:membrane"/>
    <property type="evidence" value="ECO:0007669"/>
    <property type="project" value="UniProtKB-SubCell"/>
</dbReference>
<dbReference type="RefSeq" id="WP_008241176.1">
    <property type="nucleotide sequence ID" value="NZ_AJJU01000037.1"/>
</dbReference>
<feature type="domain" description="Cytochrome C biogenesis protein transmembrane" evidence="7">
    <location>
        <begin position="186"/>
        <end position="397"/>
    </location>
</feature>
<dbReference type="Gene3D" id="2.60.40.1250">
    <property type="entry name" value="Thiol:disulfide interchange protein DsbD, N-terminal domain"/>
    <property type="match status" value="1"/>
</dbReference>
<dbReference type="Pfam" id="PF11412">
    <property type="entry name" value="DsbD_N"/>
    <property type="match status" value="1"/>
</dbReference>
<dbReference type="InterPro" id="IPR036249">
    <property type="entry name" value="Thioredoxin-like_sf"/>
</dbReference>
<dbReference type="GO" id="GO:0015035">
    <property type="term" value="F:protein-disulfide reductase activity"/>
    <property type="evidence" value="ECO:0007669"/>
    <property type="project" value="TreeGrafter"/>
</dbReference>
<dbReference type="Gene3D" id="3.40.30.10">
    <property type="entry name" value="Glutaredoxin"/>
    <property type="match status" value="1"/>
</dbReference>
<keyword evidence="5 6" id="KW-0472">Membrane</keyword>